<keyword evidence="2" id="KW-0058">Aromatic hydrocarbons catabolism</keyword>
<dbReference type="SUPFAM" id="SSF53474">
    <property type="entry name" value="alpha/beta-Hydrolases"/>
    <property type="match status" value="1"/>
</dbReference>
<evidence type="ECO:0000256" key="2">
    <source>
        <dbReference type="ARBA" id="ARBA00022797"/>
    </source>
</evidence>
<dbReference type="InterPro" id="IPR010497">
    <property type="entry name" value="Epoxide_hydro_N"/>
</dbReference>
<name>A0A4R0HAA3_9ACTN</name>
<evidence type="ECO:0000256" key="4">
    <source>
        <dbReference type="PIRSR" id="PIRSR001112-1"/>
    </source>
</evidence>
<protein>
    <submittedName>
        <fullName evidence="6">Epoxide hydrolase</fullName>
    </submittedName>
</protein>
<feature type="active site" description="Proton acceptor" evidence="4">
    <location>
        <position position="347"/>
    </location>
</feature>
<feature type="active site" description="Nucleophile" evidence="4">
    <location>
        <position position="170"/>
    </location>
</feature>
<proteinExistence type="inferred from homology"/>
<dbReference type="OrthoDB" id="5171248at2"/>
<dbReference type="Gene3D" id="3.40.50.1820">
    <property type="entry name" value="alpha/beta hydrolase"/>
    <property type="match status" value="1"/>
</dbReference>
<comment type="similarity">
    <text evidence="1">Belongs to the peptidase S33 family.</text>
</comment>
<dbReference type="GO" id="GO:0097176">
    <property type="term" value="P:epoxide metabolic process"/>
    <property type="evidence" value="ECO:0007669"/>
    <property type="project" value="TreeGrafter"/>
</dbReference>
<evidence type="ECO:0000313" key="6">
    <source>
        <dbReference type="EMBL" id="TCC07925.1"/>
    </source>
</evidence>
<dbReference type="EMBL" id="SJJZ01000002">
    <property type="protein sequence ID" value="TCC07925.1"/>
    <property type="molecule type" value="Genomic_DNA"/>
</dbReference>
<sequence>MRPFTIAVPEAELADLRHRLATTRWAPEPEGDLTGYGVPRGWIEELVGYWRDGYDWRAWEERLNRYQQYTTTIDGTNVHFLHVRSPRPGALPLILTHGWPGSVVEFLDVIEPLTDPAEGLAFELVIPSLPGFTWSGPTPDLGWGPQRIARAWAVLMERLGYDRYGAVGNDWGSHVAPELGRIAPDAVVGVHVTQLFSFPDGEWLSYPPSTEPGGRAVSAEDKAALEELRDFQRESGSYAHVHAQKPHTLGFGLTDSPVGLLAWNGQVLRGLDRDTLLTHVTAYWLTRTATSATRIYAEHQRQITPDKPTTTPLALAQFPDDLTSIRACAERDHANIVSWTTHDRGGHYAAHQATDLLVQDIRTFYELRLSDS</sequence>
<organism evidence="6 7">
    <name type="scientific">Kribbella soli</name>
    <dbReference type="NCBI Taxonomy" id="1124743"/>
    <lineage>
        <taxon>Bacteria</taxon>
        <taxon>Bacillati</taxon>
        <taxon>Actinomycetota</taxon>
        <taxon>Actinomycetes</taxon>
        <taxon>Propionibacteriales</taxon>
        <taxon>Kribbellaceae</taxon>
        <taxon>Kribbella</taxon>
    </lineage>
</organism>
<dbReference type="PANTHER" id="PTHR21661">
    <property type="entry name" value="EPOXIDE HYDROLASE 1-RELATED"/>
    <property type="match status" value="1"/>
</dbReference>
<keyword evidence="3 6" id="KW-0378">Hydrolase</keyword>
<evidence type="ECO:0000259" key="5">
    <source>
        <dbReference type="Pfam" id="PF06441"/>
    </source>
</evidence>
<dbReference type="PIRSF" id="PIRSF001112">
    <property type="entry name" value="Epoxide_hydrolase"/>
    <property type="match status" value="1"/>
</dbReference>
<comment type="caution">
    <text evidence="6">The sequence shown here is derived from an EMBL/GenBank/DDBJ whole genome shotgun (WGS) entry which is preliminary data.</text>
</comment>
<dbReference type="Proteomes" id="UP000292346">
    <property type="component" value="Unassembled WGS sequence"/>
</dbReference>
<dbReference type="Pfam" id="PF06441">
    <property type="entry name" value="EHN"/>
    <property type="match status" value="1"/>
</dbReference>
<feature type="domain" description="Epoxide hydrolase N-terminal" evidence="5">
    <location>
        <begin position="1"/>
        <end position="106"/>
    </location>
</feature>
<dbReference type="InterPro" id="IPR029058">
    <property type="entry name" value="AB_hydrolase_fold"/>
</dbReference>
<dbReference type="InterPro" id="IPR016292">
    <property type="entry name" value="Epoxide_hydrolase"/>
</dbReference>
<feature type="active site" description="Proton donor" evidence="4">
    <location>
        <position position="296"/>
    </location>
</feature>
<dbReference type="InterPro" id="IPR000639">
    <property type="entry name" value="Epox_hydrolase-like"/>
</dbReference>
<keyword evidence="7" id="KW-1185">Reference proteome</keyword>
<dbReference type="PANTHER" id="PTHR21661:SF35">
    <property type="entry name" value="EPOXIDE HYDROLASE"/>
    <property type="match status" value="1"/>
</dbReference>
<reference evidence="6 7" key="1">
    <citation type="submission" date="2019-02" db="EMBL/GenBank/DDBJ databases">
        <title>Kribbella capetownensis sp. nov. and Kribbella speibonae sp. nov., isolated from soil.</title>
        <authorList>
            <person name="Curtis S.M."/>
            <person name="Norton I."/>
            <person name="Everest G.J."/>
            <person name="Meyers P.R."/>
        </authorList>
    </citation>
    <scope>NUCLEOTIDE SEQUENCE [LARGE SCALE GENOMIC DNA]</scope>
    <source>
        <strain evidence="6 7">KCTC 29219</strain>
    </source>
</reference>
<accession>A0A4R0HAA3</accession>
<gene>
    <name evidence="6" type="ORF">E0H45_18480</name>
</gene>
<dbReference type="PRINTS" id="PR00412">
    <property type="entry name" value="EPOXHYDRLASE"/>
</dbReference>
<evidence type="ECO:0000256" key="3">
    <source>
        <dbReference type="ARBA" id="ARBA00022801"/>
    </source>
</evidence>
<evidence type="ECO:0000313" key="7">
    <source>
        <dbReference type="Proteomes" id="UP000292346"/>
    </source>
</evidence>
<evidence type="ECO:0000256" key="1">
    <source>
        <dbReference type="ARBA" id="ARBA00010088"/>
    </source>
</evidence>
<dbReference type="AlphaFoldDB" id="A0A4R0HAA3"/>
<dbReference type="RefSeq" id="WP_131338864.1">
    <property type="nucleotide sequence ID" value="NZ_SJJZ01000002.1"/>
</dbReference>
<dbReference type="GO" id="GO:0004301">
    <property type="term" value="F:epoxide hydrolase activity"/>
    <property type="evidence" value="ECO:0007669"/>
    <property type="project" value="TreeGrafter"/>
</dbReference>